<dbReference type="PANTHER" id="PTHR30204">
    <property type="entry name" value="REDOX-CYCLING DRUG-SENSING TRANSCRIPTIONAL ACTIVATOR SOXR"/>
    <property type="match status" value="1"/>
</dbReference>
<comment type="caution">
    <text evidence="3">The sequence shown here is derived from an EMBL/GenBank/DDBJ whole genome shotgun (WGS) entry which is preliminary data.</text>
</comment>
<dbReference type="InterPro" id="IPR000551">
    <property type="entry name" value="MerR-type_HTH_dom"/>
</dbReference>
<organism evidence="3 4">
    <name type="scientific">Saccharopolyspora taberi</name>
    <dbReference type="NCBI Taxonomy" id="60895"/>
    <lineage>
        <taxon>Bacteria</taxon>
        <taxon>Bacillati</taxon>
        <taxon>Actinomycetota</taxon>
        <taxon>Actinomycetes</taxon>
        <taxon>Pseudonocardiales</taxon>
        <taxon>Pseudonocardiaceae</taxon>
        <taxon>Saccharopolyspora</taxon>
    </lineage>
</organism>
<reference evidence="3 4" key="1">
    <citation type="journal article" date="2019" name="Int. J. Syst. Evol. Microbiol.">
        <title>The Global Catalogue of Microorganisms (GCM) 10K type strain sequencing project: providing services to taxonomists for standard genome sequencing and annotation.</title>
        <authorList>
            <consortium name="The Broad Institute Genomics Platform"/>
            <consortium name="The Broad Institute Genome Sequencing Center for Infectious Disease"/>
            <person name="Wu L."/>
            <person name="Ma J."/>
        </authorList>
    </citation>
    <scope>NUCLEOTIDE SEQUENCE [LARGE SCALE GENOMIC DNA]</scope>
    <source>
        <strain evidence="3 4">JCM 9383</strain>
    </source>
</reference>
<dbReference type="PRINTS" id="PR00040">
    <property type="entry name" value="HTHMERR"/>
</dbReference>
<dbReference type="Proteomes" id="UP001500979">
    <property type="component" value="Unassembled WGS sequence"/>
</dbReference>
<dbReference type="RefSeq" id="WP_344679304.1">
    <property type="nucleotide sequence ID" value="NZ_BAAAUX010000011.1"/>
</dbReference>
<feature type="domain" description="HTH merR-type" evidence="2">
    <location>
        <begin position="25"/>
        <end position="94"/>
    </location>
</feature>
<protein>
    <submittedName>
        <fullName evidence="3">Helix-turn-helix domain-containing protein</fullName>
    </submittedName>
</protein>
<dbReference type="Gene3D" id="1.10.1660.10">
    <property type="match status" value="1"/>
</dbReference>
<dbReference type="PROSITE" id="PS50937">
    <property type="entry name" value="HTH_MERR_2"/>
    <property type="match status" value="1"/>
</dbReference>
<dbReference type="SUPFAM" id="SSF46955">
    <property type="entry name" value="Putative DNA-binding domain"/>
    <property type="match status" value="1"/>
</dbReference>
<sequence length="164" mass="18638">MVDAILFRQEEPETRCRDAEPAPELLSIGDVARIFGVRTSALRYYEKLGLLVPAERRANRRFYGPDELRRLALIQLCQRTGQLSLDDVAALIEGSYAGAEDLWRTVLLQQIARLDEQIERAHAAKEYLRHFAMCSYSHPISECPSLRESLENDVERKRAAHGAG</sequence>
<evidence type="ECO:0000256" key="1">
    <source>
        <dbReference type="ARBA" id="ARBA00023125"/>
    </source>
</evidence>
<evidence type="ECO:0000313" key="3">
    <source>
        <dbReference type="EMBL" id="GAA2786042.1"/>
    </source>
</evidence>
<proteinExistence type="predicted"/>
<evidence type="ECO:0000259" key="2">
    <source>
        <dbReference type="PROSITE" id="PS50937"/>
    </source>
</evidence>
<dbReference type="EMBL" id="BAAAUX010000011">
    <property type="protein sequence ID" value="GAA2786042.1"/>
    <property type="molecule type" value="Genomic_DNA"/>
</dbReference>
<gene>
    <name evidence="3" type="ORF">GCM10010470_20340</name>
</gene>
<evidence type="ECO:0000313" key="4">
    <source>
        <dbReference type="Proteomes" id="UP001500979"/>
    </source>
</evidence>
<keyword evidence="4" id="KW-1185">Reference proteome</keyword>
<dbReference type="SMART" id="SM00422">
    <property type="entry name" value="HTH_MERR"/>
    <property type="match status" value="1"/>
</dbReference>
<keyword evidence="1" id="KW-0238">DNA-binding</keyword>
<dbReference type="PANTHER" id="PTHR30204:SF97">
    <property type="entry name" value="MERR FAMILY REGULATORY PROTEIN"/>
    <property type="match status" value="1"/>
</dbReference>
<dbReference type="Pfam" id="PF13411">
    <property type="entry name" value="MerR_1"/>
    <property type="match status" value="1"/>
</dbReference>
<name>A0ABN3VAY3_9PSEU</name>
<accession>A0ABN3VAY3</accession>
<dbReference type="InterPro" id="IPR009061">
    <property type="entry name" value="DNA-bd_dom_put_sf"/>
</dbReference>
<dbReference type="InterPro" id="IPR047057">
    <property type="entry name" value="MerR_fam"/>
</dbReference>